<evidence type="ECO:0000259" key="2">
    <source>
        <dbReference type="PROSITE" id="PS51253"/>
    </source>
</evidence>
<keyword evidence="1" id="KW-0238">DNA-binding</keyword>
<evidence type="ECO:0000313" key="4">
    <source>
        <dbReference type="Proteomes" id="UP000292340"/>
    </source>
</evidence>
<feature type="non-terminal residue" evidence="3">
    <location>
        <position position="470"/>
    </location>
</feature>
<dbReference type="GO" id="GO:0005634">
    <property type="term" value="C:nucleus"/>
    <property type="evidence" value="ECO:0007669"/>
    <property type="project" value="TreeGrafter"/>
</dbReference>
<dbReference type="PANTHER" id="PTHR19303:SF74">
    <property type="entry name" value="POGO TRANSPOSABLE ELEMENT WITH KRAB DOMAIN"/>
    <property type="match status" value="1"/>
</dbReference>
<dbReference type="EMBL" id="PDXB01000125">
    <property type="protein sequence ID" value="RYN15563.1"/>
    <property type="molecule type" value="Genomic_DNA"/>
</dbReference>
<dbReference type="PROSITE" id="PS51253">
    <property type="entry name" value="HTH_CENPB"/>
    <property type="match status" value="1"/>
</dbReference>
<evidence type="ECO:0000313" key="3">
    <source>
        <dbReference type="EMBL" id="RYN15563.1"/>
    </source>
</evidence>
<dbReference type="InterPro" id="IPR006600">
    <property type="entry name" value="HTH_CenpB_DNA-bd_dom"/>
</dbReference>
<dbReference type="InterPro" id="IPR004875">
    <property type="entry name" value="DDE_SF_endonuclease_dom"/>
</dbReference>
<dbReference type="Proteomes" id="UP000292340">
    <property type="component" value="Unassembled WGS sequence"/>
</dbReference>
<dbReference type="PANTHER" id="PTHR19303">
    <property type="entry name" value="TRANSPOSON"/>
    <property type="match status" value="1"/>
</dbReference>
<dbReference type="SMART" id="SM00674">
    <property type="entry name" value="CENPB"/>
    <property type="match status" value="1"/>
</dbReference>
<evidence type="ECO:0000256" key="1">
    <source>
        <dbReference type="ARBA" id="ARBA00023125"/>
    </source>
</evidence>
<dbReference type="InterPro" id="IPR050863">
    <property type="entry name" value="CenT-Element_Derived"/>
</dbReference>
<proteinExistence type="predicted"/>
<sequence>MDPIQEAIEEIESREPGEHFPYQQLAKKYGVNRCTLARRHKGLTEAYGVKHLSFHPQHETELVRYIDTLTERRLPPTREMIQRFASDLAGKAVSETWVSRFLHRHPNHLISGYSKGMSKLRCKADSGAKYSLYFKLLHEKMEEYNVQPTHIFNMDEKGFQLGRIGRTKRIFSKARWDKKGVRQPLEDGSSEWITVVACICSDGSVLSPSLIFKAANGAIQTSWVDAIQAGNHSVFTTSSPSGWSNNDIGLHWLKEVFERETRRYASTGYRLLLLDGHGSHVTMKFIEYCNDHKILLAVYPPHATHTLQPLDVVMFKPLANAYSTELTQYLQDSQGLLNITKGDFFPLFWRSWTKVFKPPLIKRSFEATGIHPPNSAVVLDKFAKEGSDSEASSTSVLSGEDWLKLKSIVRREVRDQSSKGVRKLQRSLHHLAAQNTLLHGELKGLRQSLAIKKRRETKSYTLQLEDHPEY</sequence>
<dbReference type="Pfam" id="PF03184">
    <property type="entry name" value="DDE_1"/>
    <property type="match status" value="1"/>
</dbReference>
<name>A0AB37VZI7_9PLEO</name>
<dbReference type="AlphaFoldDB" id="A0AB37VZI7"/>
<comment type="caution">
    <text evidence="3">The sequence shown here is derived from an EMBL/GenBank/DDBJ whole genome shotgun (WGS) entry which is preliminary data.</text>
</comment>
<accession>A0AB37VZI7</accession>
<protein>
    <recommendedName>
        <fullName evidence="2">HTH CENPB-type domain-containing protein</fullName>
    </recommendedName>
</protein>
<dbReference type="Pfam" id="PF03221">
    <property type="entry name" value="HTH_Tnp_Tc5"/>
    <property type="match status" value="1"/>
</dbReference>
<reference evidence="3" key="2">
    <citation type="journal article" date="2019" name="bioRxiv">
        <title>Genomics, evolutionary history and diagnostics of the Alternaria alternata species group including apple and Asian pear pathotypes.</title>
        <authorList>
            <person name="Armitage A.D."/>
            <person name="Cockerton H.M."/>
            <person name="Sreenivasaprasad S."/>
            <person name="Woodhall J.W."/>
            <person name="Lane C.R."/>
            <person name="Harrison R.J."/>
            <person name="Clarkson J.P."/>
        </authorList>
    </citation>
    <scope>NUCLEOTIDE SEQUENCE</scope>
    <source>
        <strain evidence="3">FERA 1164</strain>
    </source>
</reference>
<dbReference type="GO" id="GO:0003677">
    <property type="term" value="F:DNA binding"/>
    <property type="evidence" value="ECO:0007669"/>
    <property type="project" value="UniProtKB-KW"/>
</dbReference>
<gene>
    <name evidence="3" type="ORF">AA0115_g12988</name>
</gene>
<organism evidence="3 4">
    <name type="scientific">Alternaria tenuissima</name>
    <dbReference type="NCBI Taxonomy" id="119927"/>
    <lineage>
        <taxon>Eukaryota</taxon>
        <taxon>Fungi</taxon>
        <taxon>Dikarya</taxon>
        <taxon>Ascomycota</taxon>
        <taxon>Pezizomycotina</taxon>
        <taxon>Dothideomycetes</taxon>
        <taxon>Pleosporomycetidae</taxon>
        <taxon>Pleosporales</taxon>
        <taxon>Pleosporineae</taxon>
        <taxon>Pleosporaceae</taxon>
        <taxon>Alternaria</taxon>
        <taxon>Alternaria sect. Alternaria</taxon>
        <taxon>Alternaria alternata complex</taxon>
    </lineage>
</organism>
<reference evidence="3" key="1">
    <citation type="submission" date="2017-10" db="EMBL/GenBank/DDBJ databases">
        <authorList>
            <person name="Armitage A.D."/>
            <person name="Barbara D.J."/>
            <person name="Woodhall J.W."/>
            <person name="Sreenivasaprasad S."/>
            <person name="Lane C.R."/>
            <person name="Clarkson J.P."/>
            <person name="Harrison R.J."/>
        </authorList>
    </citation>
    <scope>NUCLEOTIDE SEQUENCE</scope>
    <source>
        <strain evidence="3">FERA 1164</strain>
    </source>
</reference>
<feature type="domain" description="HTH CENPB-type" evidence="2">
    <location>
        <begin position="46"/>
        <end position="111"/>
    </location>
</feature>